<dbReference type="EMBL" id="CAJNOI010000218">
    <property type="protein sequence ID" value="CAF1190954.1"/>
    <property type="molecule type" value="Genomic_DNA"/>
</dbReference>
<sequence>MSAYYDGAGTDRSITFNYLQCVLIYTIVEYNNTLGREILATAFNFTSSAIAGNLYQAPPYGSRLMNLGSIIFSANNQTGEYHFSSSTTTLTSPLEAKIDVTVNFNNKNQEHLNYNDQNELVGFFLSDANNQHAIQSRYQKNYGSIFDGPVLQGSIIDLEYTQVTNCVGYCVNSNYIENLIGNIQGLDENDPAACFYVPYTHFFNEPALSNDSD</sequence>
<dbReference type="EMBL" id="CAJNOM010000059">
    <property type="protein sequence ID" value="CAF0947203.1"/>
    <property type="molecule type" value="Genomic_DNA"/>
</dbReference>
<dbReference type="AlphaFoldDB" id="A0A814VRR8"/>
<dbReference type="Proteomes" id="UP000663877">
    <property type="component" value="Unassembled WGS sequence"/>
</dbReference>
<proteinExistence type="predicted"/>
<protein>
    <submittedName>
        <fullName evidence="2">Uncharacterized protein</fullName>
    </submittedName>
</protein>
<reference evidence="2" key="1">
    <citation type="submission" date="2021-02" db="EMBL/GenBank/DDBJ databases">
        <authorList>
            <person name="Nowell W R."/>
        </authorList>
    </citation>
    <scope>NUCLEOTIDE SEQUENCE</scope>
</reference>
<gene>
    <name evidence="2" type="ORF">BJG266_LOCUS26330</name>
    <name evidence="1" type="ORF">QVE165_LOCUS12001</name>
</gene>
<evidence type="ECO:0000313" key="4">
    <source>
        <dbReference type="Proteomes" id="UP000663877"/>
    </source>
</evidence>
<keyword evidence="3" id="KW-1185">Reference proteome</keyword>
<accession>A0A814VRR8</accession>
<evidence type="ECO:0000313" key="2">
    <source>
        <dbReference type="EMBL" id="CAF1190954.1"/>
    </source>
</evidence>
<evidence type="ECO:0000313" key="3">
    <source>
        <dbReference type="Proteomes" id="UP000663832"/>
    </source>
</evidence>
<evidence type="ECO:0000313" key="1">
    <source>
        <dbReference type="EMBL" id="CAF0947203.1"/>
    </source>
</evidence>
<comment type="caution">
    <text evidence="2">The sequence shown here is derived from an EMBL/GenBank/DDBJ whole genome shotgun (WGS) entry which is preliminary data.</text>
</comment>
<organism evidence="2 4">
    <name type="scientific">Adineta steineri</name>
    <dbReference type="NCBI Taxonomy" id="433720"/>
    <lineage>
        <taxon>Eukaryota</taxon>
        <taxon>Metazoa</taxon>
        <taxon>Spiralia</taxon>
        <taxon>Gnathifera</taxon>
        <taxon>Rotifera</taxon>
        <taxon>Eurotatoria</taxon>
        <taxon>Bdelloidea</taxon>
        <taxon>Adinetida</taxon>
        <taxon>Adinetidae</taxon>
        <taxon>Adineta</taxon>
    </lineage>
</organism>
<name>A0A814VRR8_9BILA</name>
<dbReference type="Proteomes" id="UP000663832">
    <property type="component" value="Unassembled WGS sequence"/>
</dbReference>